<dbReference type="EMBL" id="JALLAZ020000199">
    <property type="protein sequence ID" value="KAL3801147.1"/>
    <property type="molecule type" value="Genomic_DNA"/>
</dbReference>
<feature type="region of interest" description="Disordered" evidence="1">
    <location>
        <begin position="1"/>
        <end position="59"/>
    </location>
</feature>
<evidence type="ECO:0000313" key="2">
    <source>
        <dbReference type="EMBL" id="KAL3801147.1"/>
    </source>
</evidence>
<proteinExistence type="predicted"/>
<dbReference type="Proteomes" id="UP001530315">
    <property type="component" value="Unassembled WGS sequence"/>
</dbReference>
<gene>
    <name evidence="2" type="ORF">ACHAW5_011095</name>
</gene>
<evidence type="ECO:0008006" key="4">
    <source>
        <dbReference type="Google" id="ProtNLM"/>
    </source>
</evidence>
<dbReference type="InterPro" id="IPR024079">
    <property type="entry name" value="MetalloPept_cat_dom_sf"/>
</dbReference>
<evidence type="ECO:0000256" key="1">
    <source>
        <dbReference type="SAM" id="MobiDB-lite"/>
    </source>
</evidence>
<feature type="compositionally biased region" description="Basic and acidic residues" evidence="1">
    <location>
        <begin position="239"/>
        <end position="276"/>
    </location>
</feature>
<feature type="compositionally biased region" description="Acidic residues" evidence="1">
    <location>
        <begin position="277"/>
        <end position="287"/>
    </location>
</feature>
<feature type="region of interest" description="Disordered" evidence="1">
    <location>
        <begin position="214"/>
        <end position="319"/>
    </location>
</feature>
<keyword evidence="3" id="KW-1185">Reference proteome</keyword>
<organism evidence="2 3">
    <name type="scientific">Stephanodiscus triporus</name>
    <dbReference type="NCBI Taxonomy" id="2934178"/>
    <lineage>
        <taxon>Eukaryota</taxon>
        <taxon>Sar</taxon>
        <taxon>Stramenopiles</taxon>
        <taxon>Ochrophyta</taxon>
        <taxon>Bacillariophyta</taxon>
        <taxon>Coscinodiscophyceae</taxon>
        <taxon>Thalassiosirophycidae</taxon>
        <taxon>Stephanodiscales</taxon>
        <taxon>Stephanodiscaceae</taxon>
        <taxon>Stephanodiscus</taxon>
    </lineage>
</organism>
<dbReference type="Gene3D" id="3.40.390.10">
    <property type="entry name" value="Collagenase (Catalytic Domain)"/>
    <property type="match status" value="1"/>
</dbReference>
<name>A0ABD3QL48_9STRA</name>
<evidence type="ECO:0000313" key="3">
    <source>
        <dbReference type="Proteomes" id="UP001530315"/>
    </source>
</evidence>
<reference evidence="2 3" key="1">
    <citation type="submission" date="2024-10" db="EMBL/GenBank/DDBJ databases">
        <title>Updated reference genomes for cyclostephanoid diatoms.</title>
        <authorList>
            <person name="Roberts W.R."/>
            <person name="Alverson A.J."/>
        </authorList>
    </citation>
    <scope>NUCLEOTIDE SEQUENCE [LARGE SCALE GENOMIC DNA]</scope>
    <source>
        <strain evidence="2 3">AJA276-08</strain>
    </source>
</reference>
<sequence>MTPKKYGYTKKHISLMNEEQRRPFNCRSSTVPGDDNDGNVGASSAGEEDSGLAPTYSTPREASAAYQSGLLKSDPKISSNHEKIRMAIRYLLKEEATESHLQGGPPTDDEDLFLCWINAAGIPHHFRRMRPYRNATLFVNRNDRIENTFPGHAFVFCRRVEYGHSDTIAEGHGNDPIVVCDNGMTYFLRRVKNSDNKEVDSVWEKYLVVGGYRPVPMPKTMKDKDDNSGADDTVVESDGGERSLKGKKEESDDNSKADDSVVESDGGKRSFEGKAEESDDESDDDSHDEEHLLQLVTIQYVRKNPNTNGKRELETKGNDTPSKDLCCSNNFFQAVPFLRDMMSAKTRRAPAFVATTTDDSAPLKSPPHDNNHFFDDAALTISACVSILDSTPLDTTAKHYDEVILGGWPCRIEPGCFPSDMALPKNGRNLLRLRFELDLMAASLSLPPEARAKLKKCTPIWINKSQSYGPKLSPIIARDACFHPGSGWLKKNGMSPAKCGGVEFFDARHYLSDCDLWGAGGLILHELSHAWHSKFVEDGYDNKEIIDVYNKAMEDGLYDCVRVHGPQGPRCKAYACENQMEYFAELSVAFLGGLDEEEHNKWYPFNRSQIKEHDPRAYAMLGRIWGIEGNM</sequence>
<comment type="caution">
    <text evidence="2">The sequence shown here is derived from an EMBL/GenBank/DDBJ whole genome shotgun (WGS) entry which is preliminary data.</text>
</comment>
<accession>A0ABD3QL48</accession>
<protein>
    <recommendedName>
        <fullName evidence="4">Lysine-specific metallo-endopeptidase domain-containing protein</fullName>
    </recommendedName>
</protein>
<dbReference type="SUPFAM" id="SSF55486">
    <property type="entry name" value="Metalloproteases ('zincins'), catalytic domain"/>
    <property type="match status" value="1"/>
</dbReference>
<dbReference type="AlphaFoldDB" id="A0ABD3QL48"/>